<evidence type="ECO:0000256" key="8">
    <source>
        <dbReference type="ARBA" id="ARBA00022982"/>
    </source>
</evidence>
<keyword evidence="10" id="KW-0408">Iron</keyword>
<evidence type="ECO:0000256" key="7">
    <source>
        <dbReference type="ARBA" id="ARBA00022723"/>
    </source>
</evidence>
<dbReference type="InterPro" id="IPR016174">
    <property type="entry name" value="Di-haem_cyt_TM"/>
</dbReference>
<dbReference type="PANTHER" id="PTHR30529">
    <property type="entry name" value="CYTOCHROME B561"/>
    <property type="match status" value="1"/>
</dbReference>
<dbReference type="GO" id="GO:0005886">
    <property type="term" value="C:plasma membrane"/>
    <property type="evidence" value="ECO:0007669"/>
    <property type="project" value="UniProtKB-SubCell"/>
</dbReference>
<comment type="similarity">
    <text evidence="12">Belongs to the cytochrome b561 family.</text>
</comment>
<evidence type="ECO:0000256" key="5">
    <source>
        <dbReference type="ARBA" id="ARBA00022617"/>
    </source>
</evidence>
<reference evidence="15 16" key="1">
    <citation type="submission" date="2020-01" db="EMBL/GenBank/DDBJ databases">
        <authorList>
            <person name="Lee S.D."/>
        </authorList>
    </citation>
    <scope>NUCLEOTIDE SEQUENCE [LARGE SCALE GENOMIC DNA]</scope>
    <source>
        <strain evidence="15 16">SAP-1</strain>
    </source>
</reference>
<organism evidence="15 16">
    <name type="scientific">Rouxiella aceris</name>
    <dbReference type="NCBI Taxonomy" id="2703884"/>
    <lineage>
        <taxon>Bacteria</taxon>
        <taxon>Pseudomonadati</taxon>
        <taxon>Pseudomonadota</taxon>
        <taxon>Gammaproteobacteria</taxon>
        <taxon>Enterobacterales</taxon>
        <taxon>Yersiniaceae</taxon>
        <taxon>Rouxiella</taxon>
    </lineage>
</organism>
<dbReference type="GO" id="GO:0046872">
    <property type="term" value="F:metal ion binding"/>
    <property type="evidence" value="ECO:0007669"/>
    <property type="project" value="UniProtKB-KW"/>
</dbReference>
<keyword evidence="16" id="KW-1185">Reference proteome</keyword>
<evidence type="ECO:0000313" key="16">
    <source>
        <dbReference type="Proteomes" id="UP000585363"/>
    </source>
</evidence>
<evidence type="ECO:0000256" key="1">
    <source>
        <dbReference type="ARBA" id="ARBA00001970"/>
    </source>
</evidence>
<keyword evidence="9 13" id="KW-1133">Transmembrane helix</keyword>
<feature type="transmembrane region" description="Helical" evidence="13">
    <location>
        <begin position="143"/>
        <end position="162"/>
    </location>
</feature>
<evidence type="ECO:0000256" key="9">
    <source>
        <dbReference type="ARBA" id="ARBA00022989"/>
    </source>
</evidence>
<dbReference type="InterPro" id="IPR011577">
    <property type="entry name" value="Cyt_b561_bac/Ni-Hgenase"/>
</dbReference>
<dbReference type="GO" id="GO:0020037">
    <property type="term" value="F:heme binding"/>
    <property type="evidence" value="ECO:0007669"/>
    <property type="project" value="TreeGrafter"/>
</dbReference>
<evidence type="ECO:0000313" key="15">
    <source>
        <dbReference type="EMBL" id="NMP29148.1"/>
    </source>
</evidence>
<protein>
    <submittedName>
        <fullName evidence="15">Cytochrome b</fullName>
    </submittedName>
</protein>
<gene>
    <name evidence="15" type="ORF">GW590_20050</name>
</gene>
<keyword evidence="6 13" id="KW-0812">Transmembrane</keyword>
<proteinExistence type="inferred from homology"/>
<dbReference type="PANTHER" id="PTHR30529:SF3">
    <property type="entry name" value="CYTOCHROME B561 HOMOLOG 1"/>
    <property type="match status" value="1"/>
</dbReference>
<keyword evidence="8" id="KW-0249">Electron transport</keyword>
<comment type="subcellular location">
    <subcellularLocation>
        <location evidence="2">Cell membrane</location>
        <topology evidence="2">Multi-pass membrane protein</topology>
    </subcellularLocation>
</comment>
<evidence type="ECO:0000256" key="10">
    <source>
        <dbReference type="ARBA" id="ARBA00023004"/>
    </source>
</evidence>
<reference evidence="15 16" key="2">
    <citation type="submission" date="2020-06" db="EMBL/GenBank/DDBJ databases">
        <title>Polyphasic characterization of a Rahnella strain isolated from tree sap.</title>
        <authorList>
            <person name="Kim I.S."/>
        </authorList>
    </citation>
    <scope>NUCLEOTIDE SEQUENCE [LARGE SCALE GENOMIC DNA]</scope>
    <source>
        <strain evidence="15 16">SAP-1</strain>
    </source>
</reference>
<dbReference type="AlphaFoldDB" id="A0A848MKT5"/>
<dbReference type="GO" id="GO:0022904">
    <property type="term" value="P:respiratory electron transport chain"/>
    <property type="evidence" value="ECO:0007669"/>
    <property type="project" value="InterPro"/>
</dbReference>
<keyword evidence="5" id="KW-0349">Heme</keyword>
<evidence type="ECO:0000259" key="14">
    <source>
        <dbReference type="Pfam" id="PF01292"/>
    </source>
</evidence>
<evidence type="ECO:0000256" key="11">
    <source>
        <dbReference type="ARBA" id="ARBA00023136"/>
    </source>
</evidence>
<feature type="domain" description="Cytochrome b561 bacterial/Ni-hydrogenase" evidence="14">
    <location>
        <begin position="4"/>
        <end position="173"/>
    </location>
</feature>
<sequence length="174" mass="20179">MKNRYSLLQISLHWLTLLLIVLTYAAMLTRGYFPEDQRPWVRLLHYNFGIAVWVLVFIRIGLRHRYLSPPITPAIPQWQALLATLMHWCLYLLFLALPILGVLALEYGGRSLVFLGWQVPQFVTPDPATRSWIKNTHELLASVGYYVIALHALAALFHHYIVKDDTLKRMMPGK</sequence>
<evidence type="ECO:0000256" key="12">
    <source>
        <dbReference type="ARBA" id="ARBA00037975"/>
    </source>
</evidence>
<keyword evidence="11 13" id="KW-0472">Membrane</keyword>
<dbReference type="InterPro" id="IPR052168">
    <property type="entry name" value="Cytochrome_b561_oxidase"/>
</dbReference>
<name>A0A848MKT5_9GAMM</name>
<comment type="cofactor">
    <cofactor evidence="1">
        <name>heme b</name>
        <dbReference type="ChEBI" id="CHEBI:60344"/>
    </cofactor>
</comment>
<evidence type="ECO:0000256" key="4">
    <source>
        <dbReference type="ARBA" id="ARBA00022475"/>
    </source>
</evidence>
<keyword evidence="3" id="KW-0813">Transport</keyword>
<dbReference type="RefSeq" id="WP_169404862.1">
    <property type="nucleotide sequence ID" value="NZ_JAADJU010000012.1"/>
</dbReference>
<dbReference type="Proteomes" id="UP000585363">
    <property type="component" value="Unassembled WGS sequence"/>
</dbReference>
<accession>A0A848MKT5</accession>
<comment type="caution">
    <text evidence="15">The sequence shown here is derived from an EMBL/GenBank/DDBJ whole genome shotgun (WGS) entry which is preliminary data.</text>
</comment>
<evidence type="ECO:0000256" key="2">
    <source>
        <dbReference type="ARBA" id="ARBA00004651"/>
    </source>
</evidence>
<evidence type="ECO:0000256" key="13">
    <source>
        <dbReference type="SAM" id="Phobius"/>
    </source>
</evidence>
<feature type="transmembrane region" description="Helical" evidence="13">
    <location>
        <begin position="44"/>
        <end position="62"/>
    </location>
</feature>
<keyword evidence="7" id="KW-0479">Metal-binding</keyword>
<evidence type="ECO:0000256" key="6">
    <source>
        <dbReference type="ARBA" id="ARBA00022692"/>
    </source>
</evidence>
<dbReference type="GO" id="GO:0009055">
    <property type="term" value="F:electron transfer activity"/>
    <property type="evidence" value="ECO:0007669"/>
    <property type="project" value="InterPro"/>
</dbReference>
<feature type="transmembrane region" description="Helical" evidence="13">
    <location>
        <begin position="82"/>
        <end position="105"/>
    </location>
</feature>
<dbReference type="Pfam" id="PF01292">
    <property type="entry name" value="Ni_hydr_CYTB"/>
    <property type="match status" value="1"/>
</dbReference>
<feature type="transmembrane region" description="Helical" evidence="13">
    <location>
        <begin position="12"/>
        <end position="32"/>
    </location>
</feature>
<keyword evidence="4" id="KW-1003">Cell membrane</keyword>
<evidence type="ECO:0000256" key="3">
    <source>
        <dbReference type="ARBA" id="ARBA00022448"/>
    </source>
</evidence>
<dbReference type="SUPFAM" id="SSF81342">
    <property type="entry name" value="Transmembrane di-heme cytochromes"/>
    <property type="match status" value="1"/>
</dbReference>
<dbReference type="EMBL" id="JAADJU010000012">
    <property type="protein sequence ID" value="NMP29148.1"/>
    <property type="molecule type" value="Genomic_DNA"/>
</dbReference>